<name>A0A956RPI0_UNCEI</name>
<dbReference type="InterPro" id="IPR033704">
    <property type="entry name" value="dUTPase_trimeric"/>
</dbReference>
<comment type="cofactor">
    <cofactor evidence="5">
        <name>Mg(2+)</name>
        <dbReference type="ChEBI" id="CHEBI:18420"/>
    </cofactor>
</comment>
<feature type="binding site" evidence="5">
    <location>
        <position position="83"/>
    </location>
    <ligand>
        <name>substrate</name>
    </ligand>
</feature>
<comment type="caution">
    <text evidence="5">Lacks conserved residue(s) required for the propagation of feature annotation.</text>
</comment>
<keyword evidence="5" id="KW-0479">Metal-binding</keyword>
<proteinExistence type="inferred from homology"/>
<evidence type="ECO:0000256" key="4">
    <source>
        <dbReference type="ARBA" id="ARBA00047686"/>
    </source>
</evidence>
<dbReference type="NCBIfam" id="NF001862">
    <property type="entry name" value="PRK00601.1"/>
    <property type="match status" value="1"/>
</dbReference>
<reference evidence="8" key="2">
    <citation type="journal article" date="2021" name="Microbiome">
        <title>Successional dynamics and alternative stable states in a saline activated sludge microbial community over 9 years.</title>
        <authorList>
            <person name="Wang Y."/>
            <person name="Ye J."/>
            <person name="Ju F."/>
            <person name="Liu L."/>
            <person name="Boyd J.A."/>
            <person name="Deng Y."/>
            <person name="Parks D.H."/>
            <person name="Jiang X."/>
            <person name="Yin X."/>
            <person name="Woodcroft B.J."/>
            <person name="Tyson G.W."/>
            <person name="Hugenholtz P."/>
            <person name="Polz M.F."/>
            <person name="Zhang T."/>
        </authorList>
    </citation>
    <scope>NUCLEOTIDE SEQUENCE</scope>
    <source>
        <strain evidence="8">HKST-UBA01</strain>
    </source>
</reference>
<dbReference type="NCBIfam" id="TIGR00576">
    <property type="entry name" value="dut"/>
    <property type="match status" value="1"/>
</dbReference>
<dbReference type="EMBL" id="JAGQHR010000260">
    <property type="protein sequence ID" value="MCA9727915.1"/>
    <property type="molecule type" value="Genomic_DNA"/>
</dbReference>
<dbReference type="GO" id="GO:0004170">
    <property type="term" value="F:dUTP diphosphatase activity"/>
    <property type="evidence" value="ECO:0007669"/>
    <property type="project" value="UniProtKB-UniRule"/>
</dbReference>
<gene>
    <name evidence="5 8" type="primary">dut</name>
    <name evidence="8" type="ORF">KC729_09555</name>
</gene>
<dbReference type="GO" id="GO:0000287">
    <property type="term" value="F:magnesium ion binding"/>
    <property type="evidence" value="ECO:0007669"/>
    <property type="project" value="UniProtKB-UniRule"/>
</dbReference>
<accession>A0A956RPI0</accession>
<evidence type="ECO:0000313" key="9">
    <source>
        <dbReference type="Proteomes" id="UP000697710"/>
    </source>
</evidence>
<comment type="catalytic activity">
    <reaction evidence="4 5">
        <text>dUTP + H2O = dUMP + diphosphate + H(+)</text>
        <dbReference type="Rhea" id="RHEA:10248"/>
        <dbReference type="ChEBI" id="CHEBI:15377"/>
        <dbReference type="ChEBI" id="CHEBI:15378"/>
        <dbReference type="ChEBI" id="CHEBI:33019"/>
        <dbReference type="ChEBI" id="CHEBI:61555"/>
        <dbReference type="ChEBI" id="CHEBI:246422"/>
        <dbReference type="EC" id="3.6.1.23"/>
    </reaction>
</comment>
<dbReference type="InterPro" id="IPR029054">
    <property type="entry name" value="dUTPase-like"/>
</dbReference>
<evidence type="ECO:0000259" key="7">
    <source>
        <dbReference type="Pfam" id="PF00692"/>
    </source>
</evidence>
<comment type="pathway">
    <text evidence="5">Pyrimidine metabolism; dUMP biosynthesis; dUMP from dCTP (dUTP route): step 2/2.</text>
</comment>
<dbReference type="HAMAP" id="MF_00116">
    <property type="entry name" value="dUTPase_bact"/>
    <property type="match status" value="1"/>
</dbReference>
<comment type="function">
    <text evidence="5">This enzyme is involved in nucleotide metabolism: it produces dUMP, the immediate precursor of thymidine nucleotides and it decreases the intracellular concentration of dUTP so that uracil cannot be incorporated into DNA.</text>
</comment>
<reference evidence="8" key="1">
    <citation type="submission" date="2020-04" db="EMBL/GenBank/DDBJ databases">
        <authorList>
            <person name="Zhang T."/>
        </authorList>
    </citation>
    <scope>NUCLEOTIDE SEQUENCE</scope>
    <source>
        <strain evidence="8">HKST-UBA01</strain>
    </source>
</reference>
<dbReference type="Gene3D" id="2.70.40.10">
    <property type="match status" value="1"/>
</dbReference>
<dbReference type="SUPFAM" id="SSF51283">
    <property type="entry name" value="dUTPase-like"/>
    <property type="match status" value="1"/>
</dbReference>
<evidence type="ECO:0000256" key="2">
    <source>
        <dbReference type="ARBA" id="ARBA00022801"/>
    </source>
</evidence>
<dbReference type="Proteomes" id="UP000697710">
    <property type="component" value="Unassembled WGS sequence"/>
</dbReference>
<sequence>MDTEGIQTIRCERVRPGASLPVRMTAGSAGWDLTACVERPLAIEPGSRCLVPTGLALAIPPGMEGAIRPRSGLALRSGVGVLNSPGTIDSDYRGEVQILLVNLGTEPYVVEHGARIAQIVFQRLPAVGIEWGRIDETARGAGGFGHTGSGRDDGPQGREAGA</sequence>
<feature type="domain" description="dUTPase-like" evidence="7">
    <location>
        <begin position="19"/>
        <end position="148"/>
    </location>
</feature>
<evidence type="ECO:0000256" key="5">
    <source>
        <dbReference type="HAMAP-Rule" id="MF_00116"/>
    </source>
</evidence>
<feature type="binding site" evidence="5">
    <location>
        <begin position="87"/>
        <end position="89"/>
    </location>
    <ligand>
        <name>substrate</name>
    </ligand>
</feature>
<dbReference type="PANTHER" id="PTHR11241:SF0">
    <property type="entry name" value="DEOXYURIDINE 5'-TRIPHOSPHATE NUCLEOTIDOHYDROLASE"/>
    <property type="match status" value="1"/>
</dbReference>
<feature type="compositionally biased region" description="Basic and acidic residues" evidence="6">
    <location>
        <begin position="149"/>
        <end position="162"/>
    </location>
</feature>
<dbReference type="PANTHER" id="PTHR11241">
    <property type="entry name" value="DEOXYURIDINE 5'-TRIPHOSPHATE NUCLEOTIDOHYDROLASE"/>
    <property type="match status" value="1"/>
</dbReference>
<evidence type="ECO:0000256" key="3">
    <source>
        <dbReference type="ARBA" id="ARBA00023080"/>
    </source>
</evidence>
<dbReference type="InterPro" id="IPR036157">
    <property type="entry name" value="dUTPase-like_sf"/>
</dbReference>
<organism evidence="8 9">
    <name type="scientific">Eiseniibacteriota bacterium</name>
    <dbReference type="NCBI Taxonomy" id="2212470"/>
    <lineage>
        <taxon>Bacteria</taxon>
        <taxon>Candidatus Eiseniibacteriota</taxon>
    </lineage>
</organism>
<comment type="similarity">
    <text evidence="1 5">Belongs to the dUTPase family.</text>
</comment>
<feature type="region of interest" description="Disordered" evidence="6">
    <location>
        <begin position="140"/>
        <end position="162"/>
    </location>
</feature>
<evidence type="ECO:0000256" key="6">
    <source>
        <dbReference type="SAM" id="MobiDB-lite"/>
    </source>
</evidence>
<feature type="binding site" evidence="5">
    <location>
        <begin position="70"/>
        <end position="72"/>
    </location>
    <ligand>
        <name>substrate</name>
    </ligand>
</feature>
<dbReference type="GO" id="GO:0006226">
    <property type="term" value="P:dUMP biosynthetic process"/>
    <property type="evidence" value="ECO:0007669"/>
    <property type="project" value="UniProtKB-UniRule"/>
</dbReference>
<comment type="caution">
    <text evidence="8">The sequence shown here is derived from an EMBL/GenBank/DDBJ whole genome shotgun (WGS) entry which is preliminary data.</text>
</comment>
<keyword evidence="5" id="KW-0460">Magnesium</keyword>
<dbReference type="EC" id="3.6.1.23" evidence="5"/>
<dbReference type="InterPro" id="IPR008181">
    <property type="entry name" value="dUTPase"/>
</dbReference>
<dbReference type="CDD" id="cd07557">
    <property type="entry name" value="trimeric_dUTPase"/>
    <property type="match status" value="1"/>
</dbReference>
<dbReference type="Pfam" id="PF00692">
    <property type="entry name" value="dUTPase"/>
    <property type="match status" value="1"/>
</dbReference>
<protein>
    <recommendedName>
        <fullName evidence="5">Deoxyuridine 5'-triphosphate nucleotidohydrolase</fullName>
        <shortName evidence="5">dUTPase</shortName>
        <ecNumber evidence="5">3.6.1.23</ecNumber>
    </recommendedName>
    <alternativeName>
        <fullName evidence="5">dUTP pyrophosphatase</fullName>
    </alternativeName>
</protein>
<dbReference type="AlphaFoldDB" id="A0A956RPI0"/>
<evidence type="ECO:0000313" key="8">
    <source>
        <dbReference type="EMBL" id="MCA9727915.1"/>
    </source>
</evidence>
<evidence type="ECO:0000256" key="1">
    <source>
        <dbReference type="ARBA" id="ARBA00006581"/>
    </source>
</evidence>
<keyword evidence="3 5" id="KW-0546">Nucleotide metabolism</keyword>
<dbReference type="GO" id="GO:0046081">
    <property type="term" value="P:dUTP catabolic process"/>
    <property type="evidence" value="ECO:0007669"/>
    <property type="project" value="InterPro"/>
</dbReference>
<keyword evidence="2 5" id="KW-0378">Hydrolase</keyword>